<dbReference type="Proteomes" id="UP001497623">
    <property type="component" value="Unassembled WGS sequence"/>
</dbReference>
<name>A0AAV2Q1G2_MEGNR</name>
<feature type="non-terminal residue" evidence="2">
    <location>
        <position position="488"/>
    </location>
</feature>
<dbReference type="Pfam" id="PF00856">
    <property type="entry name" value="SET"/>
    <property type="match status" value="1"/>
</dbReference>
<dbReference type="Gene3D" id="1.10.220.160">
    <property type="match status" value="1"/>
</dbReference>
<reference evidence="2 3" key="1">
    <citation type="submission" date="2024-05" db="EMBL/GenBank/DDBJ databases">
        <authorList>
            <person name="Wallberg A."/>
        </authorList>
    </citation>
    <scope>NUCLEOTIDE SEQUENCE [LARGE SCALE GENOMIC DNA]</scope>
</reference>
<dbReference type="PANTHER" id="PTHR46455:SF5">
    <property type="entry name" value="SET AND MYND DOMAIN CONTAINING, ARTHROPOD-SPECIFIC, MEMBER 4, ISOFORM A"/>
    <property type="match status" value="1"/>
</dbReference>
<protein>
    <recommendedName>
        <fullName evidence="1">SET domain-containing protein</fullName>
    </recommendedName>
</protein>
<dbReference type="Gene3D" id="6.10.140.2220">
    <property type="match status" value="1"/>
</dbReference>
<organism evidence="2 3">
    <name type="scientific">Meganyctiphanes norvegica</name>
    <name type="common">Northern krill</name>
    <name type="synonym">Thysanopoda norvegica</name>
    <dbReference type="NCBI Taxonomy" id="48144"/>
    <lineage>
        <taxon>Eukaryota</taxon>
        <taxon>Metazoa</taxon>
        <taxon>Ecdysozoa</taxon>
        <taxon>Arthropoda</taxon>
        <taxon>Crustacea</taxon>
        <taxon>Multicrustacea</taxon>
        <taxon>Malacostraca</taxon>
        <taxon>Eumalacostraca</taxon>
        <taxon>Eucarida</taxon>
        <taxon>Euphausiacea</taxon>
        <taxon>Euphausiidae</taxon>
        <taxon>Meganyctiphanes</taxon>
    </lineage>
</organism>
<dbReference type="SUPFAM" id="SSF82199">
    <property type="entry name" value="SET domain"/>
    <property type="match status" value="1"/>
</dbReference>
<dbReference type="GO" id="GO:0008757">
    <property type="term" value="F:S-adenosylmethionine-dependent methyltransferase activity"/>
    <property type="evidence" value="ECO:0007669"/>
    <property type="project" value="UniProtKB-ARBA"/>
</dbReference>
<keyword evidence="3" id="KW-1185">Reference proteome</keyword>
<feature type="domain" description="SET" evidence="1">
    <location>
        <begin position="16"/>
        <end position="249"/>
    </location>
</feature>
<dbReference type="InterPro" id="IPR046341">
    <property type="entry name" value="SET_dom_sf"/>
</dbReference>
<dbReference type="AlphaFoldDB" id="A0AAV2Q1G2"/>
<comment type="caution">
    <text evidence="2">The sequence shown here is derived from an EMBL/GenBank/DDBJ whole genome shotgun (WGS) entry which is preliminary data.</text>
</comment>
<sequence length="488" mass="55516">MAEINGNSSEKNISGECIPYRISTNESYGLHMVASRNLPSGTVILLEKPLMVGPLPYSSPICLGCNDNIEESTMSRCPRCHWPLCSEECSDSKLHAEECHILSKDVDKIWVPKNLEPTACNGLIMILRCLLLRSSNPEIFINILSMVSNVRSENRKQDPDDNLCDIVEYLESCGFENDVVCEVDGVLNSNGVTIKSNRGVNIFALYKLHRIINHSCVPNVQLTSLQGDVLEIRTTMDISENQQIFATYLETTVPLWERTIGLKTHYCFDCTCFRCADSTEIGTHYSSASCFNCPDKFLIPKHDLEELHWKCNSCDATQTLGEAKAKMNKLLEETETWDNPSPEEILSLLNKTEKIFHSHHYIWMKIADIGLRYLRRMEATTKGHLLQSELLTHLLEVYNVFEPGLTRRRAFIHKRCIIIKQQKSQYENCEDIILPNALYRARESVNMFTDAAVILMLEQETSRSAKLGSIAKQKLQVAQDLLESIRCR</sequence>
<dbReference type="PANTHER" id="PTHR46455">
    <property type="entry name" value="SET AND MYND DOMAIN CONTAINING, ARTHROPOD-SPECIFIC, MEMBER 4, ISOFORM A"/>
    <property type="match status" value="1"/>
</dbReference>
<gene>
    <name evidence="2" type="ORF">MNOR_LOCUS6977</name>
</gene>
<evidence type="ECO:0000313" key="2">
    <source>
        <dbReference type="EMBL" id="CAL4068095.1"/>
    </source>
</evidence>
<evidence type="ECO:0000313" key="3">
    <source>
        <dbReference type="Proteomes" id="UP001497623"/>
    </source>
</evidence>
<dbReference type="GO" id="GO:0008170">
    <property type="term" value="F:N-methyltransferase activity"/>
    <property type="evidence" value="ECO:0007669"/>
    <property type="project" value="UniProtKB-ARBA"/>
</dbReference>
<dbReference type="Gene3D" id="2.170.270.10">
    <property type="entry name" value="SET domain"/>
    <property type="match status" value="1"/>
</dbReference>
<dbReference type="InterPro" id="IPR053010">
    <property type="entry name" value="SET_SmydA-8"/>
</dbReference>
<accession>A0AAV2Q1G2</accession>
<dbReference type="GO" id="GO:0008276">
    <property type="term" value="F:protein methyltransferase activity"/>
    <property type="evidence" value="ECO:0007669"/>
    <property type="project" value="UniProtKB-ARBA"/>
</dbReference>
<dbReference type="PROSITE" id="PS50280">
    <property type="entry name" value="SET"/>
    <property type="match status" value="1"/>
</dbReference>
<dbReference type="EMBL" id="CAXKWB010002985">
    <property type="protein sequence ID" value="CAL4068095.1"/>
    <property type="molecule type" value="Genomic_DNA"/>
</dbReference>
<dbReference type="CDD" id="cd20071">
    <property type="entry name" value="SET_SMYD"/>
    <property type="match status" value="1"/>
</dbReference>
<evidence type="ECO:0000259" key="1">
    <source>
        <dbReference type="PROSITE" id="PS50280"/>
    </source>
</evidence>
<dbReference type="InterPro" id="IPR001214">
    <property type="entry name" value="SET_dom"/>
</dbReference>
<proteinExistence type="predicted"/>